<accession>A0A2X3K7V2</accession>
<evidence type="ECO:0000313" key="3">
    <source>
        <dbReference type="EMBL" id="SQD93297.1"/>
    </source>
</evidence>
<dbReference type="InterPro" id="IPR000825">
    <property type="entry name" value="SUF_FeS_clus_asmbl_SufBD_core"/>
</dbReference>
<dbReference type="Pfam" id="PF01458">
    <property type="entry name" value="SUFBD_core"/>
    <property type="match status" value="1"/>
</dbReference>
<dbReference type="RefSeq" id="WP_122031680.1">
    <property type="nucleotide sequence ID" value="NZ_LS483254.1"/>
</dbReference>
<dbReference type="InterPro" id="IPR037284">
    <property type="entry name" value="SUF_FeS_clus_asmbl_SufBD_sf"/>
</dbReference>
<dbReference type="InterPro" id="IPR010231">
    <property type="entry name" value="SUF_FeS_clus_asmbl_SufB"/>
</dbReference>
<dbReference type="InterPro" id="IPR055346">
    <property type="entry name" value="Fe-S_cluster_assembly_SufBD"/>
</dbReference>
<dbReference type="Proteomes" id="UP000249818">
    <property type="component" value="Chromosome BARAN1"/>
</dbReference>
<dbReference type="PANTHER" id="PTHR30508:SF1">
    <property type="entry name" value="UPF0051 PROTEIN ABCI8, CHLOROPLASTIC-RELATED"/>
    <property type="match status" value="1"/>
</dbReference>
<dbReference type="EMBL" id="LS483254">
    <property type="protein sequence ID" value="SQD93297.1"/>
    <property type="molecule type" value="Genomic_DNA"/>
</dbReference>
<protein>
    <recommendedName>
        <fullName evidence="2">SUF system FeS cluster assembly SufBD core domain-containing protein</fullName>
    </recommendedName>
</protein>
<dbReference type="OrthoDB" id="9803529at2"/>
<gene>
    <name evidence="3" type="ORF">BARAN1_1275</name>
</gene>
<evidence type="ECO:0000313" key="4">
    <source>
        <dbReference type="Proteomes" id="UP000249818"/>
    </source>
</evidence>
<sequence>MNALTREFVDGLSAEKNEPAWMRAHRARCLEVFGRAPLPRFGPDLSELDFSDLAYYARPVDPVKRWEDLPDEIRRTFAALRLPEAEQKALAGLGAQVDSEVVYRSLLDTVRAQGVIFTSMDTAVREYPWVEGYFMKVIPPEDNKFAALHGAVWSGGTFIWIPPGVEVAVPLQAYYRMQTEAVGQFEHTLIVAEPGSSVHYIEGCSAPRYARSALHSGMVEIFAKEGAKVRFTTIQNWSKNVYNLNNKRALAHAGAAVDWVSASLGSKVTMLYPTTVLLGPGARTENLAFTFSQDGMWLDSGARALHRAPDTTSRLISRSVVQGNGKSVFRGTVHVSPLARGAKAHVECSTLLLTPDARTETIPTLNAETDDVELGHEATVGRVSQDQLFYLMSRGLSEAQAMSLIVNGFVSPILKEIPLEYSVELKGLLEMSFERAIG</sequence>
<evidence type="ECO:0000259" key="2">
    <source>
        <dbReference type="Pfam" id="PF01458"/>
    </source>
</evidence>
<evidence type="ECO:0000256" key="1">
    <source>
        <dbReference type="ARBA" id="ARBA00043967"/>
    </source>
</evidence>
<reference evidence="4" key="1">
    <citation type="submission" date="2018-05" db="EMBL/GenBank/DDBJ databases">
        <authorList>
            <person name="Hao L."/>
        </authorList>
    </citation>
    <scope>NUCLEOTIDE SEQUENCE [LARGE SCALE GENOMIC DNA]</scope>
</reference>
<dbReference type="AlphaFoldDB" id="A0A2X3K7V2"/>
<keyword evidence="4" id="KW-1185">Reference proteome</keyword>
<dbReference type="GO" id="GO:0016226">
    <property type="term" value="P:iron-sulfur cluster assembly"/>
    <property type="evidence" value="ECO:0007669"/>
    <property type="project" value="InterPro"/>
</dbReference>
<feature type="domain" description="SUF system FeS cluster assembly SufBD core" evidence="2">
    <location>
        <begin position="176"/>
        <end position="409"/>
    </location>
</feature>
<dbReference type="KEGG" id="bana:BARAN1_1275"/>
<organism evidence="3 4">
    <name type="scientific">Candidatus Bipolaricaulis anaerobius</name>
    <dbReference type="NCBI Taxonomy" id="2026885"/>
    <lineage>
        <taxon>Bacteria</taxon>
        <taxon>Candidatus Bipolaricaulota</taxon>
        <taxon>Candidatus Bipolaricaulia</taxon>
        <taxon>Candidatus Bipolaricaulales</taxon>
        <taxon>Candidatus Bipolaricaulaceae</taxon>
        <taxon>Candidatus Bipolaricaulis</taxon>
    </lineage>
</organism>
<dbReference type="PANTHER" id="PTHR30508">
    <property type="entry name" value="FES CLUSTER ASSEMBLY PROTEIN SUF"/>
    <property type="match status" value="1"/>
</dbReference>
<dbReference type="NCBIfam" id="TIGR01980">
    <property type="entry name" value="sufB"/>
    <property type="match status" value="1"/>
</dbReference>
<comment type="similarity">
    <text evidence="1">Belongs to the iron-sulfur cluster assembly SufBD family.</text>
</comment>
<name>A0A2X3K7V2_9BACT</name>
<dbReference type="SUPFAM" id="SSF101960">
    <property type="entry name" value="Stabilizer of iron transporter SufD"/>
    <property type="match status" value="1"/>
</dbReference>
<proteinExistence type="inferred from homology"/>